<name>A0ABS1BRW2_9NEIS</name>
<keyword evidence="1" id="KW-0472">Membrane</keyword>
<protein>
    <submittedName>
        <fullName evidence="2">Uncharacterized protein</fullName>
    </submittedName>
</protein>
<dbReference type="EMBL" id="JAEHNZ010000002">
    <property type="protein sequence ID" value="MBK0396035.1"/>
    <property type="molecule type" value="Genomic_DNA"/>
</dbReference>
<proteinExistence type="predicted"/>
<comment type="caution">
    <text evidence="2">The sequence shown here is derived from an EMBL/GenBank/DDBJ whole genome shotgun (WGS) entry which is preliminary data.</text>
</comment>
<sequence>MNADAKPNTKLKLLNADEISTAVYHRAGLKVEPHDVSIRDMLIMQAMFATVMENIQKQQIAQFQHDIAHFQAALTETATPIIEASEELQELKAEIIKEILASNAKTQQANEVKLYSQISQRLQQQTQQHIQQHWTRFSGSLKTLLLLGFVVQSVLLTIVIVVSR</sequence>
<evidence type="ECO:0000256" key="1">
    <source>
        <dbReference type="SAM" id="Phobius"/>
    </source>
</evidence>
<evidence type="ECO:0000313" key="2">
    <source>
        <dbReference type="EMBL" id="MBK0396035.1"/>
    </source>
</evidence>
<organism evidence="2 3">
    <name type="scientific">Kingella bonacorsii</name>
    <dbReference type="NCBI Taxonomy" id="2796361"/>
    <lineage>
        <taxon>Bacteria</taxon>
        <taxon>Pseudomonadati</taxon>
        <taxon>Pseudomonadota</taxon>
        <taxon>Betaproteobacteria</taxon>
        <taxon>Neisseriales</taxon>
        <taxon>Neisseriaceae</taxon>
        <taxon>Kingella</taxon>
    </lineage>
</organism>
<reference evidence="2 3" key="1">
    <citation type="journal article" date="2021" name="Pathogens">
        <title>Isolation and Characterization of Kingella bonacorsii sp. nov., A Novel Kingella Species Detected in a Stable Periodontitis Subject.</title>
        <authorList>
            <person name="Antezack A."/>
            <person name="Boxberger M."/>
            <person name="Rolland C."/>
            <person name="Monnet-Corti V."/>
            <person name="La Scola B."/>
        </authorList>
    </citation>
    <scope>NUCLEOTIDE SEQUENCE [LARGE SCALE GENOMIC DNA]</scope>
    <source>
        <strain evidence="2 3">Marseille-Q4569</strain>
    </source>
</reference>
<feature type="transmembrane region" description="Helical" evidence="1">
    <location>
        <begin position="144"/>
        <end position="163"/>
    </location>
</feature>
<dbReference type="Proteomes" id="UP000614058">
    <property type="component" value="Unassembled WGS sequence"/>
</dbReference>
<accession>A0ABS1BRW2</accession>
<keyword evidence="1" id="KW-0812">Transmembrane</keyword>
<dbReference type="RefSeq" id="WP_200522202.1">
    <property type="nucleotide sequence ID" value="NZ_JAEHNZ010000002.1"/>
</dbReference>
<keyword evidence="1" id="KW-1133">Transmembrane helix</keyword>
<evidence type="ECO:0000313" key="3">
    <source>
        <dbReference type="Proteomes" id="UP000614058"/>
    </source>
</evidence>
<gene>
    <name evidence="2" type="ORF">JDW22_05420</name>
</gene>
<keyword evidence="3" id="KW-1185">Reference proteome</keyword>